<dbReference type="RefSeq" id="WP_117456850.1">
    <property type="nucleotide sequence ID" value="NZ_DAWEED010000065.1"/>
</dbReference>
<protein>
    <submittedName>
        <fullName evidence="1">Uncharacterized protein</fullName>
    </submittedName>
</protein>
<organism evidence="1 2">
    <name type="scientific">Blautia stercoris</name>
    <dbReference type="NCBI Taxonomy" id="871664"/>
    <lineage>
        <taxon>Bacteria</taxon>
        <taxon>Bacillati</taxon>
        <taxon>Bacillota</taxon>
        <taxon>Clostridia</taxon>
        <taxon>Lachnospirales</taxon>
        <taxon>Lachnospiraceae</taxon>
        <taxon>Blautia</taxon>
    </lineage>
</organism>
<proteinExistence type="predicted"/>
<reference evidence="1 2" key="1">
    <citation type="submission" date="2020-08" db="EMBL/GenBank/DDBJ databases">
        <title>Genome public.</title>
        <authorList>
            <person name="Liu C."/>
            <person name="Sun Q."/>
        </authorList>
    </citation>
    <scope>NUCLEOTIDE SEQUENCE [LARGE SCALE GENOMIC DNA]</scope>
    <source>
        <strain evidence="1 2">3_YM_SP_D4_24.mj</strain>
    </source>
</reference>
<gene>
    <name evidence="1" type="ORF">H8712_07855</name>
</gene>
<sequence length="83" mass="9495">MPQDYSAEFYYENNTLLFAFVYKGQEEYRFYMSPNDETKCIRYIGSDGNTQDFEAPVSSAGLGQGVGNLCEAGYMEPYWLGKK</sequence>
<accession>A0ABR7PB69</accession>
<dbReference type="EMBL" id="JACRTP010000003">
    <property type="protein sequence ID" value="MBC8628528.1"/>
    <property type="molecule type" value="Genomic_DNA"/>
</dbReference>
<name>A0ABR7PB69_9FIRM</name>
<keyword evidence="2" id="KW-1185">Reference proteome</keyword>
<evidence type="ECO:0000313" key="1">
    <source>
        <dbReference type="EMBL" id="MBC8628528.1"/>
    </source>
</evidence>
<evidence type="ECO:0000313" key="2">
    <source>
        <dbReference type="Proteomes" id="UP000661649"/>
    </source>
</evidence>
<dbReference type="Proteomes" id="UP000661649">
    <property type="component" value="Unassembled WGS sequence"/>
</dbReference>
<comment type="caution">
    <text evidence="1">The sequence shown here is derived from an EMBL/GenBank/DDBJ whole genome shotgun (WGS) entry which is preliminary data.</text>
</comment>